<evidence type="ECO:0000256" key="1">
    <source>
        <dbReference type="SAM" id="SignalP"/>
    </source>
</evidence>
<dbReference type="EMBL" id="CP071793">
    <property type="protein sequence ID" value="QTD47897.1"/>
    <property type="molecule type" value="Genomic_DNA"/>
</dbReference>
<dbReference type="RefSeq" id="WP_237377564.1">
    <property type="nucleotide sequence ID" value="NZ_CP071793.1"/>
</dbReference>
<feature type="chain" id="PRO_5035241767" evidence="1">
    <location>
        <begin position="29"/>
        <end position="377"/>
    </location>
</feature>
<name>A0A8A4TEB4_SULCO</name>
<protein>
    <submittedName>
        <fullName evidence="2">Uncharacterized protein</fullName>
    </submittedName>
</protein>
<evidence type="ECO:0000313" key="3">
    <source>
        <dbReference type="Proteomes" id="UP000663929"/>
    </source>
</evidence>
<dbReference type="Proteomes" id="UP000663929">
    <property type="component" value="Chromosome"/>
</dbReference>
<sequence length="377" mass="44545">MTLKRRFPIFGVVPVILCTLVLSTPGRAADAIDIDQLVSPFRGFDHAHMELVFDLFGQETQGRLLLRQARRKLNVSAERDLTEIFCFCEPADLGIRGTRRGLFTQETGNYYREKGESEWHALNPGGDEKLRDGERFPIVARREHQTRGFEFLDVAFLPRICIRRGLSVAQTYLVLFHELIHLVGLDPFEEADLLRYRGWEDRDRFYRDQMTKEGGEVDAFLAQINAFQRLKKRHGLEGLTVLETFLTGEQLRYRERDAFLDHLLIEADYASELNRYLEDQVRFQYNRSFSWWEYFGKVMAALDEQLEAIDHNITVTRDAVAVARARDRKDLAEEYLEEQLKWERQRILNRRRYELYVLERKDHRKFMAQLDELYPAP</sequence>
<dbReference type="KEGG" id="scor:J3U87_20115"/>
<dbReference type="AlphaFoldDB" id="A0A8A4TEB4"/>
<reference evidence="2" key="1">
    <citation type="submission" date="2021-03" db="EMBL/GenBank/DDBJ databases">
        <title>Acanthopleuribacteraceae sp. M133.</title>
        <authorList>
            <person name="Wang G."/>
        </authorList>
    </citation>
    <scope>NUCLEOTIDE SEQUENCE</scope>
    <source>
        <strain evidence="2">M133</strain>
    </source>
</reference>
<keyword evidence="3" id="KW-1185">Reference proteome</keyword>
<keyword evidence="1" id="KW-0732">Signal</keyword>
<feature type="signal peptide" evidence="1">
    <location>
        <begin position="1"/>
        <end position="28"/>
    </location>
</feature>
<organism evidence="2 3">
    <name type="scientific">Sulfidibacter corallicola</name>
    <dbReference type="NCBI Taxonomy" id="2818388"/>
    <lineage>
        <taxon>Bacteria</taxon>
        <taxon>Pseudomonadati</taxon>
        <taxon>Acidobacteriota</taxon>
        <taxon>Holophagae</taxon>
        <taxon>Acanthopleuribacterales</taxon>
        <taxon>Acanthopleuribacteraceae</taxon>
        <taxon>Sulfidibacter</taxon>
    </lineage>
</organism>
<proteinExistence type="predicted"/>
<accession>A0A8A4TEB4</accession>
<evidence type="ECO:0000313" key="2">
    <source>
        <dbReference type="EMBL" id="QTD47897.1"/>
    </source>
</evidence>
<gene>
    <name evidence="2" type="ORF">J3U87_20115</name>
</gene>